<protein>
    <submittedName>
        <fullName evidence="1">Uncharacterized protein</fullName>
    </submittedName>
</protein>
<organism evidence="1 2">
    <name type="scientific">Sphingosinicella microcystinivorans</name>
    <dbReference type="NCBI Taxonomy" id="335406"/>
    <lineage>
        <taxon>Bacteria</taxon>
        <taxon>Pseudomonadati</taxon>
        <taxon>Pseudomonadota</taxon>
        <taxon>Alphaproteobacteria</taxon>
        <taxon>Sphingomonadales</taxon>
        <taxon>Sphingosinicellaceae</taxon>
        <taxon>Sphingosinicella</taxon>
    </lineage>
</organism>
<dbReference type="Proteomes" id="UP000275727">
    <property type="component" value="Chromosome"/>
</dbReference>
<reference evidence="1 2" key="1">
    <citation type="submission" date="2018-06" db="EMBL/GenBank/DDBJ databases">
        <title>Complete Genome Sequence of the Microcystin-Degrading Bacterium Sphingosinicella microcystinivorans Strain B-9.</title>
        <authorList>
            <person name="Jin H."/>
            <person name="Nishizawa T."/>
            <person name="Guo Y."/>
            <person name="Nishizawa A."/>
            <person name="Park H."/>
            <person name="Kato H."/>
            <person name="Tsuji K."/>
            <person name="Harada K."/>
        </authorList>
    </citation>
    <scope>NUCLEOTIDE SEQUENCE [LARGE SCALE GENOMIC DNA]</scope>
    <source>
        <strain evidence="1 2">B9</strain>
    </source>
</reference>
<evidence type="ECO:0000313" key="1">
    <source>
        <dbReference type="EMBL" id="BBE34189.1"/>
    </source>
</evidence>
<dbReference type="AlphaFoldDB" id="A0AAD1D620"/>
<sequence>MPFHIVLERHPRRTLDDVARQSHTVVGVGANVAGREDAFGQSLAQHLAQRLGRDLANLDELARAVVEARGMMHQVPQRERLSLIGRDAEIEIAVDVSIKVELALLD</sequence>
<dbReference type="EMBL" id="AP018711">
    <property type="protein sequence ID" value="BBE34189.1"/>
    <property type="molecule type" value="Genomic_DNA"/>
</dbReference>
<name>A0AAD1D620_SPHMI</name>
<proteinExistence type="predicted"/>
<dbReference type="KEGG" id="smic:SmB9_18470"/>
<accession>A0AAD1D620</accession>
<gene>
    <name evidence="1" type="ORF">SmB9_18470</name>
</gene>
<evidence type="ECO:0000313" key="2">
    <source>
        <dbReference type="Proteomes" id="UP000275727"/>
    </source>
</evidence>